<dbReference type="Pfam" id="PF06841">
    <property type="entry name" value="Phage_T4_gp19"/>
    <property type="match status" value="1"/>
</dbReference>
<sequence length="146" mass="16277">MAAPTPSPFEGSNFIVDLGAGDDTSITRVDFPVALLDEVAYRSGNDKTAEPRKQPGLASYSHLVLHRGLTTNLDLWNWWEQARNGDPSVDRDVRVRLLDTSRQPVLAWRFRNTFPAVYRLSPLDAAASDLVIETVELAFDSMDTET</sequence>
<protein>
    <submittedName>
        <fullName evidence="1">Phage tail protein</fullName>
    </submittedName>
</protein>
<name>A0A502CM60_9MICO</name>
<dbReference type="PANTHER" id="PTHR38009:SF1">
    <property type="entry name" value="CONSERVED HYPOTHETICAL PHAGE TAIL PROTEIN"/>
    <property type="match status" value="1"/>
</dbReference>
<dbReference type="Proteomes" id="UP000317722">
    <property type="component" value="Unassembled WGS sequence"/>
</dbReference>
<dbReference type="InterPro" id="IPR010667">
    <property type="entry name" value="Phage_T4_Gp19"/>
</dbReference>
<dbReference type="OrthoDB" id="9790161at2"/>
<reference evidence="1 2" key="1">
    <citation type="journal article" date="2019" name="Environ. Microbiol.">
        <title>Species interactions and distinct microbial communities in high Arctic permafrost affected cryosols are associated with the CH4 and CO2 gas fluxes.</title>
        <authorList>
            <person name="Altshuler I."/>
            <person name="Hamel J."/>
            <person name="Turney S."/>
            <person name="Magnuson E."/>
            <person name="Levesque R."/>
            <person name="Greer C."/>
            <person name="Whyte L.G."/>
        </authorList>
    </citation>
    <scope>NUCLEOTIDE SEQUENCE [LARGE SCALE GENOMIC DNA]</scope>
    <source>
        <strain evidence="1 2">S9.3A</strain>
    </source>
</reference>
<dbReference type="InterPro" id="IPR011747">
    <property type="entry name" value="CHP02241"/>
</dbReference>
<dbReference type="AlphaFoldDB" id="A0A502CM60"/>
<dbReference type="EMBL" id="RCZM01000006">
    <property type="protein sequence ID" value="TPG13988.1"/>
    <property type="molecule type" value="Genomic_DNA"/>
</dbReference>
<evidence type="ECO:0000313" key="1">
    <source>
        <dbReference type="EMBL" id="TPG13988.1"/>
    </source>
</evidence>
<dbReference type="GO" id="GO:0005198">
    <property type="term" value="F:structural molecule activity"/>
    <property type="evidence" value="ECO:0007669"/>
    <property type="project" value="InterPro"/>
</dbReference>
<dbReference type="PANTHER" id="PTHR38009">
    <property type="entry name" value="CONSERVED HYPOTHETICAL PHAGE TAIL PROTEIN"/>
    <property type="match status" value="1"/>
</dbReference>
<dbReference type="RefSeq" id="WP_140743057.1">
    <property type="nucleotide sequence ID" value="NZ_RCZM01000006.1"/>
</dbReference>
<evidence type="ECO:0000313" key="2">
    <source>
        <dbReference type="Proteomes" id="UP000317722"/>
    </source>
</evidence>
<proteinExistence type="predicted"/>
<organism evidence="1 2">
    <name type="scientific">Pedococcus bigeumensis</name>
    <dbReference type="NCBI Taxonomy" id="433644"/>
    <lineage>
        <taxon>Bacteria</taxon>
        <taxon>Bacillati</taxon>
        <taxon>Actinomycetota</taxon>
        <taxon>Actinomycetes</taxon>
        <taxon>Micrococcales</taxon>
        <taxon>Intrasporangiaceae</taxon>
        <taxon>Pedococcus</taxon>
    </lineage>
</organism>
<keyword evidence="2" id="KW-1185">Reference proteome</keyword>
<accession>A0A502CM60</accession>
<comment type="caution">
    <text evidence="1">The sequence shown here is derived from an EMBL/GenBank/DDBJ whole genome shotgun (WGS) entry which is preliminary data.</text>
</comment>
<dbReference type="NCBIfam" id="TIGR02241">
    <property type="entry name" value="conserved hypothetical phage tail region protein"/>
    <property type="match status" value="1"/>
</dbReference>
<gene>
    <name evidence="1" type="ORF">EAH86_17400</name>
</gene>